<reference evidence="2 3" key="1">
    <citation type="submission" date="2020-03" db="EMBL/GenBank/DDBJ databases">
        <title>Draft Genome Sequence of Cudoniella acicularis.</title>
        <authorList>
            <person name="Buettner E."/>
            <person name="Kellner H."/>
        </authorList>
    </citation>
    <scope>NUCLEOTIDE SEQUENCE [LARGE SCALE GENOMIC DNA]</scope>
    <source>
        <strain evidence="2 3">DSM 108380</strain>
    </source>
</reference>
<comment type="caution">
    <text evidence="2">The sequence shown here is derived from an EMBL/GenBank/DDBJ whole genome shotgun (WGS) entry which is preliminary data.</text>
</comment>
<keyword evidence="3" id="KW-1185">Reference proteome</keyword>
<organism evidence="2 3">
    <name type="scientific">Cudoniella acicularis</name>
    <dbReference type="NCBI Taxonomy" id="354080"/>
    <lineage>
        <taxon>Eukaryota</taxon>
        <taxon>Fungi</taxon>
        <taxon>Dikarya</taxon>
        <taxon>Ascomycota</taxon>
        <taxon>Pezizomycotina</taxon>
        <taxon>Leotiomycetes</taxon>
        <taxon>Helotiales</taxon>
        <taxon>Tricladiaceae</taxon>
        <taxon>Cudoniella</taxon>
    </lineage>
</organism>
<evidence type="ECO:0000313" key="3">
    <source>
        <dbReference type="Proteomes" id="UP000566819"/>
    </source>
</evidence>
<sequence>MEAQQGHSKACCNIPPVISKSYENKGSYEVIGGLKTYVTGPSTTQRAILVIYDIFGYFPQTLQGADILATSDKDHPYQVFIPDFFEGEPADIAWYPPVTDEQKKALGAWFPSHMPATGIAKIPKILKDIEEKYGEKTWGAVGFCWGGKVVAVTSGLETPFKAGAQCHPGMIDASDAAKITIPTCVLASREEAEDEVRAFDEALTVEKHVETFADQIHGWMTARGDLEDEKVKKEYERGYKTVLEFFAKYL</sequence>
<proteinExistence type="predicted"/>
<dbReference type="Proteomes" id="UP000566819">
    <property type="component" value="Unassembled WGS sequence"/>
</dbReference>
<name>A0A8H4RYE6_9HELO</name>
<dbReference type="SUPFAM" id="SSF53474">
    <property type="entry name" value="alpha/beta-Hydrolases"/>
    <property type="match status" value="1"/>
</dbReference>
<dbReference type="AlphaFoldDB" id="A0A8H4RYE6"/>
<evidence type="ECO:0000313" key="2">
    <source>
        <dbReference type="EMBL" id="KAF4637390.1"/>
    </source>
</evidence>
<protein>
    <recommendedName>
        <fullName evidence="1">Dienelactone hydrolase domain-containing protein</fullName>
    </recommendedName>
</protein>
<dbReference type="EMBL" id="JAAMPI010000024">
    <property type="protein sequence ID" value="KAF4637390.1"/>
    <property type="molecule type" value="Genomic_DNA"/>
</dbReference>
<dbReference type="GO" id="GO:0016787">
    <property type="term" value="F:hydrolase activity"/>
    <property type="evidence" value="ECO:0007669"/>
    <property type="project" value="InterPro"/>
</dbReference>
<dbReference type="OrthoDB" id="2147163at2759"/>
<dbReference type="InterPro" id="IPR029058">
    <property type="entry name" value="AB_hydrolase_fold"/>
</dbReference>
<dbReference type="Pfam" id="PF01738">
    <property type="entry name" value="DLH"/>
    <property type="match status" value="1"/>
</dbReference>
<gene>
    <name evidence="2" type="ORF">G7Y89_g689</name>
</gene>
<feature type="domain" description="Dienelactone hydrolase" evidence="1">
    <location>
        <begin position="35"/>
        <end position="250"/>
    </location>
</feature>
<accession>A0A8H4RYE6</accession>
<dbReference type="Gene3D" id="3.40.50.1820">
    <property type="entry name" value="alpha/beta hydrolase"/>
    <property type="match status" value="1"/>
</dbReference>
<dbReference type="PANTHER" id="PTHR47668:SF1">
    <property type="entry name" value="DIENELACTONE HYDROLASE DOMAIN-CONTAINING PROTEIN-RELATED"/>
    <property type="match status" value="1"/>
</dbReference>
<dbReference type="InterPro" id="IPR002925">
    <property type="entry name" value="Dienelactn_hydro"/>
</dbReference>
<evidence type="ECO:0000259" key="1">
    <source>
        <dbReference type="Pfam" id="PF01738"/>
    </source>
</evidence>
<dbReference type="PANTHER" id="PTHR47668">
    <property type="entry name" value="DIENELACTONE HYDROLASE FAMILY PROTEIN (AFU_ORTHOLOGUE AFUA_6G01940)"/>
    <property type="match status" value="1"/>
</dbReference>